<feature type="compositionally biased region" description="Basic and acidic residues" evidence="8">
    <location>
        <begin position="569"/>
        <end position="579"/>
    </location>
</feature>
<proteinExistence type="inferred from homology"/>
<name>A0ABN8PGU1_9CNID</name>
<feature type="compositionally biased region" description="Basic and acidic residues" evidence="8">
    <location>
        <begin position="667"/>
        <end position="811"/>
    </location>
</feature>
<feature type="region of interest" description="Disordered" evidence="8">
    <location>
        <begin position="935"/>
        <end position="992"/>
    </location>
</feature>
<comment type="subcellular location">
    <subcellularLocation>
        <location evidence="2">Cytoplasm</location>
        <location evidence="2">Cytoskeleton</location>
        <location evidence="2">Spindle</location>
    </subcellularLocation>
    <subcellularLocation>
        <location evidence="1">Nucleus</location>
    </subcellularLocation>
</comment>
<reference evidence="10 11" key="1">
    <citation type="submission" date="2022-05" db="EMBL/GenBank/DDBJ databases">
        <authorList>
            <consortium name="Genoscope - CEA"/>
            <person name="William W."/>
        </authorList>
    </citation>
    <scope>NUCLEOTIDE SEQUENCE [LARGE SCALE GENOMIC DNA]</scope>
</reference>
<feature type="compositionally biased region" description="Low complexity" evidence="8">
    <location>
        <begin position="642"/>
        <end position="653"/>
    </location>
</feature>
<dbReference type="Gene3D" id="6.10.250.2990">
    <property type="match status" value="1"/>
</dbReference>
<evidence type="ECO:0000313" key="10">
    <source>
        <dbReference type="EMBL" id="CAH3143335.1"/>
    </source>
</evidence>
<feature type="region of interest" description="Disordered" evidence="8">
    <location>
        <begin position="884"/>
        <end position="922"/>
    </location>
</feature>
<feature type="region of interest" description="Disordered" evidence="8">
    <location>
        <begin position="526"/>
        <end position="811"/>
    </location>
</feature>
<feature type="compositionally biased region" description="Basic residues" evidence="8">
    <location>
        <begin position="194"/>
        <end position="205"/>
    </location>
</feature>
<accession>A0ABN8PGU1</accession>
<evidence type="ECO:0000313" key="11">
    <source>
        <dbReference type="Proteomes" id="UP001159405"/>
    </source>
</evidence>
<dbReference type="Pfam" id="PF03941">
    <property type="entry name" value="INCENP_ARK-bind"/>
    <property type="match status" value="1"/>
</dbReference>
<evidence type="ECO:0000256" key="7">
    <source>
        <dbReference type="ARBA" id="ARBA00023242"/>
    </source>
</evidence>
<comment type="similarity">
    <text evidence="3">Belongs to the INCENP family.</text>
</comment>
<evidence type="ECO:0000256" key="3">
    <source>
        <dbReference type="ARBA" id="ARBA00010042"/>
    </source>
</evidence>
<feature type="compositionally biased region" description="Basic and acidic residues" evidence="8">
    <location>
        <begin position="81"/>
        <end position="91"/>
    </location>
</feature>
<feature type="compositionally biased region" description="Low complexity" evidence="8">
    <location>
        <begin position="131"/>
        <end position="140"/>
    </location>
</feature>
<keyword evidence="6" id="KW-0206">Cytoskeleton</keyword>
<organism evidence="10 11">
    <name type="scientific">Porites lobata</name>
    <dbReference type="NCBI Taxonomy" id="104759"/>
    <lineage>
        <taxon>Eukaryota</taxon>
        <taxon>Metazoa</taxon>
        <taxon>Cnidaria</taxon>
        <taxon>Anthozoa</taxon>
        <taxon>Hexacorallia</taxon>
        <taxon>Scleractinia</taxon>
        <taxon>Fungiina</taxon>
        <taxon>Poritidae</taxon>
        <taxon>Porites</taxon>
    </lineage>
</organism>
<feature type="compositionally biased region" description="Basic and acidic residues" evidence="8">
    <location>
        <begin position="547"/>
        <end position="560"/>
    </location>
</feature>
<protein>
    <recommendedName>
        <fullName evidence="9">Inner centromere protein ARK-binding domain-containing protein</fullName>
    </recommendedName>
</protein>
<keyword evidence="11" id="KW-1185">Reference proteome</keyword>
<dbReference type="InterPro" id="IPR005635">
    <property type="entry name" value="Inner_centromere_prot_ARK-bd"/>
</dbReference>
<sequence length="1059" mass="121391">MAVTSNSKEGTALGFSLHLRAEEAIAKFEKEIKDDFNYLHEILSEAKQHFGRRDSNILLPKTPSMKRKRQESDEEQSSDDSLFKMTREMKAPKTQGYASPLTVINEDEPLDYSTVTEEDTKQVSDKRQTRATRAGTQTKRQQPKRGSQKKMPVANEEQTDSSSMDEKPRRITRNARKKIEENETLSSNEENKIPKRSTRNTRKKLKDSAEISSTEEQLPQPIMEESTSSATKNLKESGEVVPEVIVKQEPVSPVEETQPLRRSTRNSNSGQEGAKELTVPVPETPDLPADAEKSPPASAKTCKATVHLVLQSPGFNFGNGANPVVASSPCVEQAHHAGDVTGDDIVQSEKKDTTNGNNVVTESSLLPTTPLESLDSCKKEILKSENKSDPGYTGKKNHIESVIDHGQNSAATEKIVAETRQTDDVNKTYETGMKSGRRSTRRNSGWRWKSRCSSLCMSPGDRQQAVKKSKAKAPGKRSLVKSSVKLKLTQSKLMPELNLNGSVQSNAEEPLEPDLEGVRVRLFDNLASESSTSSECSAGSPSSCSSAEDKADAAMEKLVEEPDDGDVAEVFHDCRATEIHDDDEAKSEQNAKTDSDELPAEENFTSPVASHDTSGSEGSEAASGGMSEEFKTPPQEKQEAVNNPPQKQAKPNNIALVHSFIRRNTPKKVDPEEKHKQLRIALKEKEVKEKERREQIEKQKQREIEERKRRREERAKKAAEQRAAKLQALEEKKRQAEDQRHLNEEKAKKIKEKEDEEKKKQRLQKRAELEARRKQEEAARQLRKREQEEEEKRQREAIQRKQELEEQERQRKIAEAKRLQEHREKELERERELDKQRKLRAIEEKEKRLREKEEKERKSREEKLRIEREREEKERARIAQLIREKEEAVRREREQRAKEEKERQEREKRLREERDAALREKKRLEERERERLRILEERKLDENQSSCDSYDMTPPPVKVKRQPSSQENYNIEDLNSDDSTDEEDNPRKKIPAWARPPALTAAIFKQEYSNIDVNSIFDSVPAPNLEEIFTKKKQRYLHRTSSAIWNSPPLRPVKKGTLV</sequence>
<feature type="compositionally biased region" description="Polar residues" evidence="8">
    <location>
        <begin position="603"/>
        <end position="613"/>
    </location>
</feature>
<feature type="region of interest" description="Disordered" evidence="8">
    <location>
        <begin position="49"/>
        <end position="299"/>
    </location>
</feature>
<feature type="compositionally biased region" description="Basic residues" evidence="8">
    <location>
        <begin position="465"/>
        <end position="479"/>
    </location>
</feature>
<keyword evidence="5" id="KW-0159">Chromosome partition</keyword>
<feature type="compositionally biased region" description="Acidic residues" evidence="8">
    <location>
        <begin position="974"/>
        <end position="984"/>
    </location>
</feature>
<dbReference type="PANTHER" id="PTHR13142:SF1">
    <property type="entry name" value="INNER CENTROMERE PROTEIN"/>
    <property type="match status" value="1"/>
</dbReference>
<feature type="compositionally biased region" description="Low complexity" evidence="8">
    <location>
        <begin position="527"/>
        <end position="546"/>
    </location>
</feature>
<feature type="region of interest" description="Disordered" evidence="8">
    <location>
        <begin position="456"/>
        <end position="483"/>
    </location>
</feature>
<evidence type="ECO:0000256" key="4">
    <source>
        <dbReference type="ARBA" id="ARBA00022490"/>
    </source>
</evidence>
<comment type="caution">
    <text evidence="10">The sequence shown here is derived from an EMBL/GenBank/DDBJ whole genome shotgun (WGS) entry which is preliminary data.</text>
</comment>
<gene>
    <name evidence="10" type="ORF">PLOB_00043334</name>
</gene>
<feature type="compositionally biased region" description="Low complexity" evidence="8">
    <location>
        <begin position="615"/>
        <end position="627"/>
    </location>
</feature>
<feature type="compositionally biased region" description="Basic and acidic residues" evidence="8">
    <location>
        <begin position="586"/>
        <end position="595"/>
    </location>
</feature>
<dbReference type="Proteomes" id="UP001159405">
    <property type="component" value="Unassembled WGS sequence"/>
</dbReference>
<keyword evidence="7" id="KW-0539">Nucleus</keyword>
<evidence type="ECO:0000256" key="8">
    <source>
        <dbReference type="SAM" id="MobiDB-lite"/>
    </source>
</evidence>
<evidence type="ECO:0000256" key="5">
    <source>
        <dbReference type="ARBA" id="ARBA00022829"/>
    </source>
</evidence>
<feature type="compositionally biased region" description="Basic and acidic residues" evidence="8">
    <location>
        <begin position="118"/>
        <end position="128"/>
    </location>
</feature>
<feature type="domain" description="Inner centromere protein ARK-binding" evidence="9">
    <location>
        <begin position="973"/>
        <end position="1029"/>
    </location>
</feature>
<dbReference type="EMBL" id="CALNXK010000070">
    <property type="protein sequence ID" value="CAH3143335.1"/>
    <property type="molecule type" value="Genomic_DNA"/>
</dbReference>
<evidence type="ECO:0000256" key="1">
    <source>
        <dbReference type="ARBA" id="ARBA00004123"/>
    </source>
</evidence>
<evidence type="ECO:0000256" key="6">
    <source>
        <dbReference type="ARBA" id="ARBA00023212"/>
    </source>
</evidence>
<evidence type="ECO:0000256" key="2">
    <source>
        <dbReference type="ARBA" id="ARBA00004186"/>
    </source>
</evidence>
<feature type="compositionally biased region" description="Basic and acidic residues" evidence="8">
    <location>
        <begin position="628"/>
        <end position="639"/>
    </location>
</feature>
<keyword evidence="4" id="KW-0963">Cytoplasm</keyword>
<evidence type="ECO:0000259" key="9">
    <source>
        <dbReference type="Pfam" id="PF03941"/>
    </source>
</evidence>
<dbReference type="PANTHER" id="PTHR13142">
    <property type="entry name" value="INNER CENTROMERE PROTEIN"/>
    <property type="match status" value="1"/>
</dbReference>